<evidence type="ECO:0000313" key="3">
    <source>
        <dbReference type="Proteomes" id="UP001054945"/>
    </source>
</evidence>
<evidence type="ECO:0000313" key="2">
    <source>
        <dbReference type="EMBL" id="GIY85494.1"/>
    </source>
</evidence>
<proteinExistence type="predicted"/>
<sequence length="70" mass="8388">MERRQKTSSNGLREKNPNGRKRNHLPMQDGIQAYFPTVMTGRKTLDFLPEMEQRQKDVLEWSPRKKESER</sequence>
<comment type="caution">
    <text evidence="2">The sequence shown here is derived from an EMBL/GenBank/DDBJ whole genome shotgun (WGS) entry which is preliminary data.</text>
</comment>
<accession>A0AAV4WT99</accession>
<name>A0AAV4WT99_CAEEX</name>
<dbReference type="EMBL" id="BPLR01016659">
    <property type="protein sequence ID" value="GIY85494.1"/>
    <property type="molecule type" value="Genomic_DNA"/>
</dbReference>
<organism evidence="2 3">
    <name type="scientific">Caerostris extrusa</name>
    <name type="common">Bark spider</name>
    <name type="synonym">Caerostris bankana</name>
    <dbReference type="NCBI Taxonomy" id="172846"/>
    <lineage>
        <taxon>Eukaryota</taxon>
        <taxon>Metazoa</taxon>
        <taxon>Ecdysozoa</taxon>
        <taxon>Arthropoda</taxon>
        <taxon>Chelicerata</taxon>
        <taxon>Arachnida</taxon>
        <taxon>Araneae</taxon>
        <taxon>Araneomorphae</taxon>
        <taxon>Entelegynae</taxon>
        <taxon>Araneoidea</taxon>
        <taxon>Araneidae</taxon>
        <taxon>Caerostris</taxon>
    </lineage>
</organism>
<dbReference type="Proteomes" id="UP001054945">
    <property type="component" value="Unassembled WGS sequence"/>
</dbReference>
<keyword evidence="3" id="KW-1185">Reference proteome</keyword>
<feature type="region of interest" description="Disordered" evidence="1">
    <location>
        <begin position="1"/>
        <end position="29"/>
    </location>
</feature>
<gene>
    <name evidence="2" type="ORF">CEXT_199411</name>
</gene>
<dbReference type="AlphaFoldDB" id="A0AAV4WT99"/>
<protein>
    <submittedName>
        <fullName evidence="2">Uncharacterized protein</fullName>
    </submittedName>
</protein>
<reference evidence="2 3" key="1">
    <citation type="submission" date="2021-06" db="EMBL/GenBank/DDBJ databases">
        <title>Caerostris extrusa draft genome.</title>
        <authorList>
            <person name="Kono N."/>
            <person name="Arakawa K."/>
        </authorList>
    </citation>
    <scope>NUCLEOTIDE SEQUENCE [LARGE SCALE GENOMIC DNA]</scope>
</reference>
<evidence type="ECO:0000256" key="1">
    <source>
        <dbReference type="SAM" id="MobiDB-lite"/>
    </source>
</evidence>